<evidence type="ECO:0000313" key="8">
    <source>
        <dbReference type="EMBL" id="TPX34732.1"/>
    </source>
</evidence>
<dbReference type="STRING" id="1806994.A0A507C4X3"/>
<feature type="transmembrane region" description="Helical" evidence="6">
    <location>
        <begin position="108"/>
        <end position="129"/>
    </location>
</feature>
<dbReference type="GO" id="GO:0005739">
    <property type="term" value="C:mitochondrion"/>
    <property type="evidence" value="ECO:0007669"/>
    <property type="project" value="TreeGrafter"/>
</dbReference>
<dbReference type="Proteomes" id="UP000319731">
    <property type="component" value="Unassembled WGS sequence"/>
</dbReference>
<evidence type="ECO:0000256" key="4">
    <source>
        <dbReference type="ARBA" id="ARBA00023014"/>
    </source>
</evidence>
<evidence type="ECO:0000313" key="9">
    <source>
        <dbReference type="Proteomes" id="UP000319731"/>
    </source>
</evidence>
<evidence type="ECO:0000256" key="2">
    <source>
        <dbReference type="ARBA" id="ARBA00022723"/>
    </source>
</evidence>
<dbReference type="GO" id="GO:0051537">
    <property type="term" value="F:2 iron, 2 sulfur cluster binding"/>
    <property type="evidence" value="ECO:0007669"/>
    <property type="project" value="UniProtKB-KW"/>
</dbReference>
<dbReference type="InterPro" id="IPR052950">
    <property type="entry name" value="CISD"/>
</dbReference>
<dbReference type="Pfam" id="PF09360">
    <property type="entry name" value="zf-CDGSH"/>
    <property type="match status" value="1"/>
</dbReference>
<dbReference type="GO" id="GO:0046872">
    <property type="term" value="F:metal ion binding"/>
    <property type="evidence" value="ECO:0007669"/>
    <property type="project" value="UniProtKB-KW"/>
</dbReference>
<keyword evidence="6" id="KW-0472">Membrane</keyword>
<dbReference type="SMART" id="SM00704">
    <property type="entry name" value="ZnF_CDGSH"/>
    <property type="match status" value="1"/>
</dbReference>
<dbReference type="RefSeq" id="XP_031025410.1">
    <property type="nucleotide sequence ID" value="XM_031168647.1"/>
</dbReference>
<proteinExistence type="predicted"/>
<keyword evidence="6" id="KW-1133">Transmembrane helix</keyword>
<keyword evidence="1" id="KW-0001">2Fe-2S</keyword>
<comment type="caution">
    <text evidence="8">The sequence shown here is derived from an EMBL/GenBank/DDBJ whole genome shotgun (WGS) entry which is preliminary data.</text>
</comment>
<dbReference type="PANTHER" id="PTHR46491">
    <property type="entry name" value="CDGSH IRON SULFUR DOMAIN PROTEIN HOMOLOG"/>
    <property type="match status" value="1"/>
</dbReference>
<reference evidence="8 9" key="1">
    <citation type="journal article" date="2019" name="Sci. Rep.">
        <title>Comparative genomics of chytrid fungi reveal insights into the obligate biotrophic and pathogenic lifestyle of Synchytrium endobioticum.</title>
        <authorList>
            <person name="van de Vossenberg B.T.L.H."/>
            <person name="Warris S."/>
            <person name="Nguyen H.D.T."/>
            <person name="van Gent-Pelzer M.P.E."/>
            <person name="Joly D.L."/>
            <person name="van de Geest H.C."/>
            <person name="Bonants P.J.M."/>
            <person name="Smith D.S."/>
            <person name="Levesque C.A."/>
            <person name="van der Lee T.A.J."/>
        </authorList>
    </citation>
    <scope>NUCLEOTIDE SEQUENCE [LARGE SCALE GENOMIC DNA]</scope>
    <source>
        <strain evidence="8 9">JEL517</strain>
    </source>
</reference>
<feature type="domain" description="Iron-binding zinc finger CDGSH type" evidence="7">
    <location>
        <begin position="49"/>
        <end position="84"/>
    </location>
</feature>
<dbReference type="EMBL" id="QEAO01000012">
    <property type="protein sequence ID" value="TPX34732.1"/>
    <property type="molecule type" value="Genomic_DNA"/>
</dbReference>
<keyword evidence="6" id="KW-0812">Transmembrane</keyword>
<keyword evidence="2" id="KW-0479">Metal-binding</keyword>
<protein>
    <recommendedName>
        <fullName evidence="7">Iron-binding zinc finger CDGSH type domain-containing protein</fullName>
    </recommendedName>
</protein>
<dbReference type="Gene3D" id="3.40.5.90">
    <property type="entry name" value="CDGSH iron-sulfur domain, mitoNEET-type"/>
    <property type="match status" value="1"/>
</dbReference>
<keyword evidence="4" id="KW-0411">Iron-sulfur</keyword>
<dbReference type="PANTHER" id="PTHR46491:SF3">
    <property type="entry name" value="CDGSH IRON-SULFUR DOMAIN-CONTAINING PROTEIN 3, MITOCHONDRIAL"/>
    <property type="match status" value="1"/>
</dbReference>
<organism evidence="8 9">
    <name type="scientific">Synchytrium microbalum</name>
    <dbReference type="NCBI Taxonomy" id="1806994"/>
    <lineage>
        <taxon>Eukaryota</taxon>
        <taxon>Fungi</taxon>
        <taxon>Fungi incertae sedis</taxon>
        <taxon>Chytridiomycota</taxon>
        <taxon>Chytridiomycota incertae sedis</taxon>
        <taxon>Chytridiomycetes</taxon>
        <taxon>Synchytriales</taxon>
        <taxon>Synchytriaceae</taxon>
        <taxon>Synchytrium</taxon>
    </lineage>
</organism>
<dbReference type="InterPro" id="IPR042216">
    <property type="entry name" value="MitoNEET_CISD"/>
</dbReference>
<comment type="cofactor">
    <cofactor evidence="5">
        <name>[2Fe-2S] cluster</name>
        <dbReference type="ChEBI" id="CHEBI:190135"/>
    </cofactor>
</comment>
<evidence type="ECO:0000256" key="3">
    <source>
        <dbReference type="ARBA" id="ARBA00023004"/>
    </source>
</evidence>
<evidence type="ECO:0000259" key="7">
    <source>
        <dbReference type="SMART" id="SM00704"/>
    </source>
</evidence>
<keyword evidence="3" id="KW-0408">Iron</keyword>
<dbReference type="InterPro" id="IPR018967">
    <property type="entry name" value="FeS-contain_CDGSH-typ"/>
</dbReference>
<dbReference type="AlphaFoldDB" id="A0A507C4X3"/>
<gene>
    <name evidence="8" type="ORF">SmJEL517_g02719</name>
</gene>
<evidence type="ECO:0000256" key="6">
    <source>
        <dbReference type="SAM" id="Phobius"/>
    </source>
</evidence>
<dbReference type="GeneID" id="42003944"/>
<dbReference type="OrthoDB" id="15717at2759"/>
<sequence>MATPAAPAAVKLEAGKVKTSLSVSTGLVICNKNGGTRSDGSHKGTEFKPKAFKVEETKDYYLCGCKLTGNAPFCDGTHRQEAGVKRYNEFLLKKNTELKAKLESSEKLQGFLGAAAIGGLIAAGLGLVVSKMQ</sequence>
<name>A0A507C4X3_9FUNG</name>
<accession>A0A507C4X3</accession>
<evidence type="ECO:0000256" key="1">
    <source>
        <dbReference type="ARBA" id="ARBA00022714"/>
    </source>
</evidence>
<keyword evidence="9" id="KW-1185">Reference proteome</keyword>
<evidence type="ECO:0000256" key="5">
    <source>
        <dbReference type="ARBA" id="ARBA00034078"/>
    </source>
</evidence>